<dbReference type="Pfam" id="PF13812">
    <property type="entry name" value="PPR_3"/>
    <property type="match status" value="1"/>
</dbReference>
<accession>A0A830C8G5</accession>
<feature type="repeat" description="PPR" evidence="3">
    <location>
        <begin position="290"/>
        <end position="324"/>
    </location>
</feature>
<dbReference type="Pfam" id="PF01535">
    <property type="entry name" value="PPR"/>
    <property type="match status" value="3"/>
</dbReference>
<dbReference type="Pfam" id="PF12854">
    <property type="entry name" value="PPR_1"/>
    <property type="match status" value="1"/>
</dbReference>
<comment type="caution">
    <text evidence="4">The sequence shown here is derived from an EMBL/GenBank/DDBJ whole genome shotgun (WGS) entry which is preliminary data.</text>
</comment>
<keyword evidence="5" id="KW-1185">Reference proteome</keyword>
<keyword evidence="2" id="KW-0677">Repeat</keyword>
<comment type="similarity">
    <text evidence="1">Belongs to the PPR family. P subfamily.</text>
</comment>
<proteinExistence type="inferred from homology"/>
<dbReference type="Pfam" id="PF13041">
    <property type="entry name" value="PPR_2"/>
    <property type="match status" value="1"/>
</dbReference>
<protein>
    <submittedName>
        <fullName evidence="4">Pentatricopeptide repeat-containing protein at3g04130 mitochondrial</fullName>
    </submittedName>
</protein>
<evidence type="ECO:0000313" key="5">
    <source>
        <dbReference type="Proteomes" id="UP000653305"/>
    </source>
</evidence>
<dbReference type="Proteomes" id="UP000653305">
    <property type="component" value="Unassembled WGS sequence"/>
</dbReference>
<evidence type="ECO:0000256" key="1">
    <source>
        <dbReference type="ARBA" id="ARBA00007626"/>
    </source>
</evidence>
<feature type="repeat" description="PPR" evidence="3">
    <location>
        <begin position="325"/>
        <end position="360"/>
    </location>
</feature>
<feature type="repeat" description="PPR" evidence="3">
    <location>
        <begin position="117"/>
        <end position="151"/>
    </location>
</feature>
<organism evidence="4 5">
    <name type="scientific">Phtheirospermum japonicum</name>
    <dbReference type="NCBI Taxonomy" id="374723"/>
    <lineage>
        <taxon>Eukaryota</taxon>
        <taxon>Viridiplantae</taxon>
        <taxon>Streptophyta</taxon>
        <taxon>Embryophyta</taxon>
        <taxon>Tracheophyta</taxon>
        <taxon>Spermatophyta</taxon>
        <taxon>Magnoliopsida</taxon>
        <taxon>eudicotyledons</taxon>
        <taxon>Gunneridae</taxon>
        <taxon>Pentapetalae</taxon>
        <taxon>asterids</taxon>
        <taxon>lamiids</taxon>
        <taxon>Lamiales</taxon>
        <taxon>Orobanchaceae</taxon>
        <taxon>Orobanchaceae incertae sedis</taxon>
        <taxon>Phtheirospermum</taxon>
    </lineage>
</organism>
<evidence type="ECO:0000313" key="4">
    <source>
        <dbReference type="EMBL" id="GFP94482.1"/>
    </source>
</evidence>
<dbReference type="Gene3D" id="1.25.40.10">
    <property type="entry name" value="Tetratricopeptide repeat domain"/>
    <property type="match status" value="4"/>
</dbReference>
<evidence type="ECO:0000256" key="3">
    <source>
        <dbReference type="PROSITE-ProRule" id="PRU00708"/>
    </source>
</evidence>
<dbReference type="PANTHER" id="PTHR47447:SF28">
    <property type="entry name" value="PENTACOTRIPEPTIDE-REPEAT REGION OF PRORP DOMAIN-CONTAINING PROTEIN"/>
    <property type="match status" value="1"/>
</dbReference>
<feature type="repeat" description="PPR" evidence="3">
    <location>
        <begin position="255"/>
        <end position="289"/>
    </location>
</feature>
<gene>
    <name evidence="4" type="ORF">PHJA_001592600</name>
</gene>
<evidence type="ECO:0000256" key="2">
    <source>
        <dbReference type="ARBA" id="ARBA00022737"/>
    </source>
</evidence>
<dbReference type="OrthoDB" id="185373at2759"/>
<feature type="repeat" description="PPR" evidence="3">
    <location>
        <begin position="434"/>
        <end position="468"/>
    </location>
</feature>
<dbReference type="InterPro" id="IPR002885">
    <property type="entry name" value="PPR_rpt"/>
</dbReference>
<dbReference type="PROSITE" id="PS51375">
    <property type="entry name" value="PPR"/>
    <property type="match status" value="7"/>
</dbReference>
<dbReference type="AlphaFoldDB" id="A0A830C8G5"/>
<dbReference type="PANTHER" id="PTHR47447">
    <property type="entry name" value="OS03G0856100 PROTEIN"/>
    <property type="match status" value="1"/>
</dbReference>
<reference evidence="4" key="1">
    <citation type="submission" date="2020-07" db="EMBL/GenBank/DDBJ databases">
        <title>Ethylene signaling mediates host invasion by parasitic plants.</title>
        <authorList>
            <person name="Yoshida S."/>
        </authorList>
    </citation>
    <scope>NUCLEOTIDE SEQUENCE</scope>
    <source>
        <strain evidence="4">Okayama</strain>
    </source>
</reference>
<dbReference type="NCBIfam" id="TIGR00756">
    <property type="entry name" value="PPR"/>
    <property type="match status" value="7"/>
</dbReference>
<name>A0A830C8G5_9LAMI</name>
<dbReference type="EMBL" id="BMAC01000352">
    <property type="protein sequence ID" value="GFP94482.1"/>
    <property type="molecule type" value="Genomic_DNA"/>
</dbReference>
<sequence length="502" mass="58351">MVLHHRLLSRVVCRVVSKHNCRHFSTSQHCPTVESYHKSEKCIDFKTKHDADIIISRVTSAKNETEAVQSLLNDIRCNTINITHTLVSRLLHRFQDDWKSALGVFRWAETHPHYKLQPESYDKLVDILGKTKQMDKMKALVDEMREHNFVSLNTISKMMRRFTGAGDWKDAVKTFDELENYGLEKNTESMNVLLDTLCKEKKVEQARSIFLELRPHISPNASTYTIFINGWCKIKRVEEAQWTFEEMRGNGFRPCVVSYSIIIQFYCSESKFYKVYEVLDEMQADGCCPNVVTFTTIMHSLTKSGDLNEALKIAERVRLVGCKPDTQFYNALIHTLGRSGRVEEALNVFTKEMPGNEINPNTSTYNTMIAMFCHHRQEKRAVQFLRDLEKSPCCKPDGQSFYPLMKLYLRDGKTDKCLSSLLDDMVKKHHLCLNLASFTLLIHGLCRAKKCEWAYELFREMLGQNIKPKYLTCSLLLKEIKLNNMHDEAEMIEDYMKKMKSL</sequence>
<dbReference type="InterPro" id="IPR011990">
    <property type="entry name" value="TPR-like_helical_dom_sf"/>
</dbReference>
<feature type="repeat" description="PPR" evidence="3">
    <location>
        <begin position="220"/>
        <end position="254"/>
    </location>
</feature>
<feature type="repeat" description="PPR" evidence="3">
    <location>
        <begin position="361"/>
        <end position="395"/>
    </location>
</feature>